<evidence type="ECO:0000313" key="2">
    <source>
        <dbReference type="Proteomes" id="UP001497535"/>
    </source>
</evidence>
<gene>
    <name evidence="1" type="ORF">MENTE1834_LOCUS11683</name>
</gene>
<proteinExistence type="predicted"/>
<comment type="caution">
    <text evidence="1">The sequence shown here is derived from an EMBL/GenBank/DDBJ whole genome shotgun (WGS) entry which is preliminary data.</text>
</comment>
<protein>
    <submittedName>
        <fullName evidence="1">Uncharacterized protein</fullName>
    </submittedName>
</protein>
<reference evidence="1" key="1">
    <citation type="submission" date="2023-11" db="EMBL/GenBank/DDBJ databases">
        <authorList>
            <person name="Poullet M."/>
        </authorList>
    </citation>
    <scope>NUCLEOTIDE SEQUENCE</scope>
    <source>
        <strain evidence="1">E1834</strain>
    </source>
</reference>
<accession>A0ACB0YG34</accession>
<organism evidence="1 2">
    <name type="scientific">Meloidogyne enterolobii</name>
    <name type="common">Root-knot nematode worm</name>
    <name type="synonym">Meloidogyne mayaguensis</name>
    <dbReference type="NCBI Taxonomy" id="390850"/>
    <lineage>
        <taxon>Eukaryota</taxon>
        <taxon>Metazoa</taxon>
        <taxon>Ecdysozoa</taxon>
        <taxon>Nematoda</taxon>
        <taxon>Chromadorea</taxon>
        <taxon>Rhabditida</taxon>
        <taxon>Tylenchina</taxon>
        <taxon>Tylenchomorpha</taxon>
        <taxon>Tylenchoidea</taxon>
        <taxon>Meloidogynidae</taxon>
        <taxon>Meloidogyninae</taxon>
        <taxon>Meloidogyne</taxon>
    </lineage>
</organism>
<keyword evidence="2" id="KW-1185">Reference proteome</keyword>
<name>A0ACB0YG34_MELEN</name>
<evidence type="ECO:0000313" key="1">
    <source>
        <dbReference type="EMBL" id="CAK5045147.1"/>
    </source>
</evidence>
<sequence>MKQLTTVAFCHPIFHQEYSRFKLFPVCNSLSLPFVISPYSHFLKFTQFLHSSGVILIIFCSGAFW</sequence>
<dbReference type="EMBL" id="CAVMJV010000011">
    <property type="protein sequence ID" value="CAK5045147.1"/>
    <property type="molecule type" value="Genomic_DNA"/>
</dbReference>
<dbReference type="Proteomes" id="UP001497535">
    <property type="component" value="Unassembled WGS sequence"/>
</dbReference>